<evidence type="ECO:0000256" key="8">
    <source>
        <dbReference type="PROSITE-ProRule" id="PRU00552"/>
    </source>
</evidence>
<keyword evidence="2" id="KW-0547">Nucleotide-binding</keyword>
<dbReference type="InterPro" id="IPR011545">
    <property type="entry name" value="DEAD/DEAH_box_helicase_dom"/>
</dbReference>
<feature type="domain" description="Helicase ATP-binding" evidence="10">
    <location>
        <begin position="222"/>
        <end position="426"/>
    </location>
</feature>
<dbReference type="EC" id="3.6.4.13" evidence="1"/>
<dbReference type="EMBL" id="KQ965778">
    <property type="protein sequence ID" value="KXS13430.1"/>
    <property type="molecule type" value="Genomic_DNA"/>
</dbReference>
<dbReference type="Pfam" id="PF00271">
    <property type="entry name" value="Helicase_C"/>
    <property type="match status" value="1"/>
</dbReference>
<dbReference type="PROSITE" id="PS51194">
    <property type="entry name" value="HELICASE_CTER"/>
    <property type="match status" value="1"/>
</dbReference>
<dbReference type="InterPro" id="IPR001650">
    <property type="entry name" value="Helicase_C-like"/>
</dbReference>
<evidence type="ECO:0000256" key="5">
    <source>
        <dbReference type="ARBA" id="ARBA00022840"/>
    </source>
</evidence>
<dbReference type="AlphaFoldDB" id="A0A139A9F3"/>
<organism evidence="13 14">
    <name type="scientific">Gonapodya prolifera (strain JEL478)</name>
    <name type="common">Monoblepharis prolifera</name>
    <dbReference type="NCBI Taxonomy" id="1344416"/>
    <lineage>
        <taxon>Eukaryota</taxon>
        <taxon>Fungi</taxon>
        <taxon>Fungi incertae sedis</taxon>
        <taxon>Chytridiomycota</taxon>
        <taxon>Chytridiomycota incertae sedis</taxon>
        <taxon>Monoblepharidomycetes</taxon>
        <taxon>Monoblepharidales</taxon>
        <taxon>Gonapodyaceae</taxon>
        <taxon>Gonapodya</taxon>
    </lineage>
</organism>
<dbReference type="GO" id="GO:0003723">
    <property type="term" value="F:RNA binding"/>
    <property type="evidence" value="ECO:0007669"/>
    <property type="project" value="UniProtKB-KW"/>
</dbReference>
<evidence type="ECO:0000313" key="14">
    <source>
        <dbReference type="Proteomes" id="UP000070544"/>
    </source>
</evidence>
<dbReference type="InterPro" id="IPR027417">
    <property type="entry name" value="P-loop_NTPase"/>
</dbReference>
<dbReference type="SMART" id="SM00490">
    <property type="entry name" value="HELICc"/>
    <property type="match status" value="1"/>
</dbReference>
<accession>A0A139A9F3</accession>
<dbReference type="GO" id="GO:0016787">
    <property type="term" value="F:hydrolase activity"/>
    <property type="evidence" value="ECO:0007669"/>
    <property type="project" value="UniProtKB-KW"/>
</dbReference>
<feature type="region of interest" description="Disordered" evidence="9">
    <location>
        <begin position="1"/>
        <end position="46"/>
    </location>
</feature>
<feature type="region of interest" description="Disordered" evidence="9">
    <location>
        <begin position="261"/>
        <end position="280"/>
    </location>
</feature>
<dbReference type="CDD" id="cd18787">
    <property type="entry name" value="SF2_C_DEAD"/>
    <property type="match status" value="1"/>
</dbReference>
<sequence>MKRSHSVDADRQKPINPKKKSRKQKESKAGPVSNADDTLPASIDEWQWSEIAPGEMLQDMGGFLSLEEIDGVDVVEEGGAFSFRPAKAKKNKNGGKDRPGKASPYSPLPEKLTKKFIAVDDFDESEAADASNVEKDETKEDDEDDKNSVDGEDEDVKEKDSENEEVDDAPDALNQDELLETSPDPNDADMSAWTPFSLPAPILADLQTLKFTSPTPIQSSVLPHALKGRDIIGAAETGSGKTLAFALPILAHVYRTRMANKHNPGAGAKPSSSSTPRPPTALILTPTRELATQIADHLRSAGSNLLVRVACVIGGMSVHKQRRLLQRGADVVVATVGRLWEVMEDDPAVAGALRKVAFLVVDEGDRMVEVGHYKELDLILRAINGKTPDGAGEKEVRQRKTFVFSATMHRELAKKRKKGKGDWDSVLAKLSFQDPLGPLRVDLTRDNFVSSGLSEGRIECEASQKDTYLLYLLLRHPSRTLVFFSSLPSLKRVASLLQHILPNLPTPRTLITLHGHMQQRERLKHVEKFARVEGAVMVATDVAARGLDVPGVEMVVQYGVPKDPAVYVHRSGRTARAGEKGAAIVFVCPEDNKAYRGICDSLKKKSGIEPFPVDASLLPAFSKRVELARSIDGVEHGESKEKTEKLWMKKMAREADIALDSDDSSDDETHHKATKSKTKNPASAAAKRDLLALLKVPILPSKLRGGFITSEVNLAVGGVDDTEGGTSADVVQKLREGLKSGEILPTKSRLTAHKLVKTQS</sequence>
<dbReference type="PROSITE" id="PS51195">
    <property type="entry name" value="Q_MOTIF"/>
    <property type="match status" value="1"/>
</dbReference>
<dbReference type="PANTHER" id="PTHR47959">
    <property type="entry name" value="ATP-DEPENDENT RNA HELICASE RHLE-RELATED"/>
    <property type="match status" value="1"/>
</dbReference>
<feature type="short sequence motif" description="Q motif" evidence="8">
    <location>
        <begin position="191"/>
        <end position="219"/>
    </location>
</feature>
<feature type="region of interest" description="Disordered" evidence="9">
    <location>
        <begin position="658"/>
        <end position="682"/>
    </location>
</feature>
<dbReference type="OrthoDB" id="4310724at2759"/>
<evidence type="ECO:0000259" key="12">
    <source>
        <dbReference type="PROSITE" id="PS51195"/>
    </source>
</evidence>
<evidence type="ECO:0000256" key="6">
    <source>
        <dbReference type="ARBA" id="ARBA00022884"/>
    </source>
</evidence>
<dbReference type="Proteomes" id="UP000070544">
    <property type="component" value="Unassembled WGS sequence"/>
</dbReference>
<dbReference type="SUPFAM" id="SSF52540">
    <property type="entry name" value="P-loop containing nucleoside triphosphate hydrolases"/>
    <property type="match status" value="1"/>
</dbReference>
<feature type="domain" description="DEAD-box RNA helicase Q" evidence="12">
    <location>
        <begin position="191"/>
        <end position="219"/>
    </location>
</feature>
<dbReference type="Pfam" id="PF00270">
    <property type="entry name" value="DEAD"/>
    <property type="match status" value="1"/>
</dbReference>
<reference evidence="13 14" key="1">
    <citation type="journal article" date="2015" name="Genome Biol. Evol.">
        <title>Phylogenomic analyses indicate that early fungi evolved digesting cell walls of algal ancestors of land plants.</title>
        <authorList>
            <person name="Chang Y."/>
            <person name="Wang S."/>
            <person name="Sekimoto S."/>
            <person name="Aerts A.L."/>
            <person name="Choi C."/>
            <person name="Clum A."/>
            <person name="LaButti K.M."/>
            <person name="Lindquist E.A."/>
            <person name="Yee Ngan C."/>
            <person name="Ohm R.A."/>
            <person name="Salamov A.A."/>
            <person name="Grigoriev I.V."/>
            <person name="Spatafora J.W."/>
            <person name="Berbee M.L."/>
        </authorList>
    </citation>
    <scope>NUCLEOTIDE SEQUENCE [LARGE SCALE GENOMIC DNA]</scope>
    <source>
        <strain evidence="13 14">JEL478</strain>
    </source>
</reference>
<feature type="domain" description="Helicase C-terminal" evidence="11">
    <location>
        <begin position="464"/>
        <end position="619"/>
    </location>
</feature>
<protein>
    <recommendedName>
        <fullName evidence="1">RNA helicase</fullName>
        <ecNumber evidence="1">3.6.4.13</ecNumber>
    </recommendedName>
</protein>
<keyword evidence="3 13" id="KW-0378">Hydrolase</keyword>
<evidence type="ECO:0000259" key="10">
    <source>
        <dbReference type="PROSITE" id="PS51192"/>
    </source>
</evidence>
<dbReference type="SMART" id="SM00487">
    <property type="entry name" value="DEXDc"/>
    <property type="match status" value="1"/>
</dbReference>
<evidence type="ECO:0000256" key="9">
    <source>
        <dbReference type="SAM" id="MobiDB-lite"/>
    </source>
</evidence>
<dbReference type="InterPro" id="IPR014001">
    <property type="entry name" value="Helicase_ATP-bd"/>
</dbReference>
<dbReference type="STRING" id="1344416.A0A139A9F3"/>
<evidence type="ECO:0000259" key="11">
    <source>
        <dbReference type="PROSITE" id="PS51194"/>
    </source>
</evidence>
<evidence type="ECO:0000256" key="2">
    <source>
        <dbReference type="ARBA" id="ARBA00022741"/>
    </source>
</evidence>
<keyword evidence="5" id="KW-0067">ATP-binding</keyword>
<feature type="compositionally biased region" description="Basic residues" evidence="9">
    <location>
        <begin position="16"/>
        <end position="25"/>
    </location>
</feature>
<proteinExistence type="predicted"/>
<evidence type="ECO:0000256" key="4">
    <source>
        <dbReference type="ARBA" id="ARBA00022806"/>
    </source>
</evidence>
<evidence type="ECO:0000313" key="13">
    <source>
        <dbReference type="EMBL" id="KXS13430.1"/>
    </source>
</evidence>
<feature type="compositionally biased region" description="Acidic residues" evidence="9">
    <location>
        <begin position="139"/>
        <end position="170"/>
    </location>
</feature>
<dbReference type="OMA" id="YYFVERY"/>
<evidence type="ECO:0000256" key="7">
    <source>
        <dbReference type="ARBA" id="ARBA00047984"/>
    </source>
</evidence>
<dbReference type="GO" id="GO:0005524">
    <property type="term" value="F:ATP binding"/>
    <property type="evidence" value="ECO:0007669"/>
    <property type="project" value="UniProtKB-KW"/>
</dbReference>
<dbReference type="GO" id="GO:0005829">
    <property type="term" value="C:cytosol"/>
    <property type="evidence" value="ECO:0007669"/>
    <property type="project" value="TreeGrafter"/>
</dbReference>
<feature type="compositionally biased region" description="Basic and acidic residues" evidence="9">
    <location>
        <begin position="1"/>
        <end position="13"/>
    </location>
</feature>
<feature type="region of interest" description="Disordered" evidence="9">
    <location>
        <begin position="80"/>
        <end position="193"/>
    </location>
</feature>
<keyword evidence="4" id="KW-0347">Helicase</keyword>
<dbReference type="PROSITE" id="PS51192">
    <property type="entry name" value="HELICASE_ATP_BIND_1"/>
    <property type="match status" value="1"/>
</dbReference>
<dbReference type="GO" id="GO:0003724">
    <property type="term" value="F:RNA helicase activity"/>
    <property type="evidence" value="ECO:0007669"/>
    <property type="project" value="UniProtKB-EC"/>
</dbReference>
<evidence type="ECO:0000256" key="3">
    <source>
        <dbReference type="ARBA" id="ARBA00022801"/>
    </source>
</evidence>
<comment type="catalytic activity">
    <reaction evidence="7">
        <text>ATP + H2O = ADP + phosphate + H(+)</text>
        <dbReference type="Rhea" id="RHEA:13065"/>
        <dbReference type="ChEBI" id="CHEBI:15377"/>
        <dbReference type="ChEBI" id="CHEBI:15378"/>
        <dbReference type="ChEBI" id="CHEBI:30616"/>
        <dbReference type="ChEBI" id="CHEBI:43474"/>
        <dbReference type="ChEBI" id="CHEBI:456216"/>
        <dbReference type="EC" id="3.6.4.13"/>
    </reaction>
</comment>
<keyword evidence="14" id="KW-1185">Reference proteome</keyword>
<dbReference type="InterPro" id="IPR014014">
    <property type="entry name" value="RNA_helicase_DEAD_Q_motif"/>
</dbReference>
<name>A0A139A9F3_GONPJ</name>
<keyword evidence="6" id="KW-0694">RNA-binding</keyword>
<dbReference type="Gene3D" id="3.40.50.300">
    <property type="entry name" value="P-loop containing nucleotide triphosphate hydrolases"/>
    <property type="match status" value="2"/>
</dbReference>
<gene>
    <name evidence="13" type="ORF">M427DRAFT_125122</name>
</gene>
<dbReference type="InterPro" id="IPR050079">
    <property type="entry name" value="DEAD_box_RNA_helicase"/>
</dbReference>
<dbReference type="PANTHER" id="PTHR47959:SF1">
    <property type="entry name" value="ATP-DEPENDENT RNA HELICASE DBPA"/>
    <property type="match status" value="1"/>
</dbReference>
<evidence type="ECO:0000256" key="1">
    <source>
        <dbReference type="ARBA" id="ARBA00012552"/>
    </source>
</evidence>